<dbReference type="InterPro" id="IPR009003">
    <property type="entry name" value="Peptidase_S1_PA"/>
</dbReference>
<organism evidence="7 8">
    <name type="scientific">Nocardia vermiculata</name>
    <dbReference type="NCBI Taxonomy" id="257274"/>
    <lineage>
        <taxon>Bacteria</taxon>
        <taxon>Bacillati</taxon>
        <taxon>Actinomycetota</taxon>
        <taxon>Actinomycetes</taxon>
        <taxon>Mycobacteriales</taxon>
        <taxon>Nocardiaceae</taxon>
        <taxon>Nocardia</taxon>
    </lineage>
</organism>
<feature type="compositionally biased region" description="Low complexity" evidence="4">
    <location>
        <begin position="86"/>
        <end position="102"/>
    </location>
</feature>
<keyword evidence="3" id="KW-0378">Hydrolase</keyword>
<dbReference type="GO" id="GO:0006508">
    <property type="term" value="P:proteolysis"/>
    <property type="evidence" value="ECO:0007669"/>
    <property type="project" value="UniProtKB-KW"/>
</dbReference>
<evidence type="ECO:0000256" key="2">
    <source>
        <dbReference type="ARBA" id="ARBA00022670"/>
    </source>
</evidence>
<accession>A0A846XTJ7</accession>
<reference evidence="7 8" key="1">
    <citation type="submission" date="2020-04" db="EMBL/GenBank/DDBJ databases">
        <title>MicrobeNet Type strains.</title>
        <authorList>
            <person name="Nicholson A.C."/>
        </authorList>
    </citation>
    <scope>NUCLEOTIDE SEQUENCE [LARGE SCALE GENOMIC DNA]</scope>
    <source>
        <strain evidence="7 8">JCM 12354</strain>
    </source>
</reference>
<sequence>MTEDSKDRGDEPAGSTPHSPEPDVPGQPAPGSSPQPAPGTGGRPAPGTSAQPTPGSSAQPASEPGSGFGSDTQWSRQSSSDSGATPGYPGQQRPPGQAYPGYASGPEQAPPGQSGGHPVPESGGTVPGQGGTAPMPPYNPYASHGQQPGYAGQQPGGYGPAAQYPGGHYGVAGADPGQPHGDPGAPTRRRSGRTGLLVGAVVLALVAGGIGGAVGTLATRNDNTAPVTNALNAPAPADPASATAPPGSVPSVAQKVLPSVVMIRVASARGGESGSGVVLSSDGLILTNNHVASGGGPNSKMQVAFQDGSTADASIVGIDPISDLAVIKAEGKNGLTPVELGTSDHLKVGQSVVAIGSPLGLAGTVTTGIVSALDRPVSTSGETGSQGTVISAIQTDAAINPGNSGGALVDTNGKLVGINTAIATMGAGEMGGGQSGSIGLGFAIPVDQARRVADELIKTGHATYAQIGITVRAVDDVNGARVLDVTRDGPAAAAGIPPGAIVTKVGDQIIDSGNSLIAAVRSHQPGDKIKVTYTDPQGQNPKTVEVTLGAAPAEGGR</sequence>
<keyword evidence="5" id="KW-0812">Transmembrane</keyword>
<comment type="similarity">
    <text evidence="1">Belongs to the peptidase S1C family.</text>
</comment>
<evidence type="ECO:0000313" key="7">
    <source>
        <dbReference type="EMBL" id="NKY48731.1"/>
    </source>
</evidence>
<keyword evidence="2" id="KW-0645">Protease</keyword>
<dbReference type="InterPro" id="IPR036034">
    <property type="entry name" value="PDZ_sf"/>
</dbReference>
<dbReference type="AlphaFoldDB" id="A0A846XTJ7"/>
<feature type="transmembrane region" description="Helical" evidence="5">
    <location>
        <begin position="196"/>
        <end position="218"/>
    </location>
</feature>
<feature type="region of interest" description="Disordered" evidence="4">
    <location>
        <begin position="1"/>
        <end position="191"/>
    </location>
</feature>
<keyword evidence="8" id="KW-1185">Reference proteome</keyword>
<feature type="compositionally biased region" description="Basic and acidic residues" evidence="4">
    <location>
        <begin position="1"/>
        <end position="11"/>
    </location>
</feature>
<name>A0A846XTJ7_9NOCA</name>
<feature type="region of interest" description="Disordered" evidence="4">
    <location>
        <begin position="228"/>
        <end position="248"/>
    </location>
</feature>
<dbReference type="InterPro" id="IPR001940">
    <property type="entry name" value="Peptidase_S1C"/>
</dbReference>
<feature type="compositionally biased region" description="Polar residues" evidence="4">
    <location>
        <begin position="49"/>
        <end position="60"/>
    </location>
</feature>
<gene>
    <name evidence="7" type="ORF">HGA08_00715</name>
</gene>
<evidence type="ECO:0000313" key="8">
    <source>
        <dbReference type="Proteomes" id="UP000565711"/>
    </source>
</evidence>
<feature type="compositionally biased region" description="Polar residues" evidence="4">
    <location>
        <begin position="69"/>
        <end position="83"/>
    </location>
</feature>
<dbReference type="GO" id="GO:0004252">
    <property type="term" value="F:serine-type endopeptidase activity"/>
    <property type="evidence" value="ECO:0007669"/>
    <property type="project" value="InterPro"/>
</dbReference>
<evidence type="ECO:0000259" key="6">
    <source>
        <dbReference type="SMART" id="SM00228"/>
    </source>
</evidence>
<dbReference type="PRINTS" id="PR00834">
    <property type="entry name" value="PROTEASES2C"/>
</dbReference>
<dbReference type="InterPro" id="IPR043504">
    <property type="entry name" value="Peptidase_S1_PA_chymotrypsin"/>
</dbReference>
<feature type="compositionally biased region" description="Low complexity" evidence="4">
    <location>
        <begin position="144"/>
        <end position="153"/>
    </location>
</feature>
<comment type="caution">
    <text evidence="7">The sequence shown here is derived from an EMBL/GenBank/DDBJ whole genome shotgun (WGS) entry which is preliminary data.</text>
</comment>
<evidence type="ECO:0000256" key="3">
    <source>
        <dbReference type="ARBA" id="ARBA00022801"/>
    </source>
</evidence>
<evidence type="ECO:0000256" key="4">
    <source>
        <dbReference type="SAM" id="MobiDB-lite"/>
    </source>
</evidence>
<dbReference type="EMBL" id="JAAXOP010000001">
    <property type="protein sequence ID" value="NKY48731.1"/>
    <property type="molecule type" value="Genomic_DNA"/>
</dbReference>
<proteinExistence type="inferred from homology"/>
<dbReference type="Pfam" id="PF13180">
    <property type="entry name" value="PDZ_2"/>
    <property type="match status" value="1"/>
</dbReference>
<dbReference type="Proteomes" id="UP000565711">
    <property type="component" value="Unassembled WGS sequence"/>
</dbReference>
<feature type="compositionally biased region" description="Pro residues" evidence="4">
    <location>
        <begin position="22"/>
        <end position="37"/>
    </location>
</feature>
<dbReference type="InterPro" id="IPR051201">
    <property type="entry name" value="Chloro_Bact_Ser_Proteases"/>
</dbReference>
<protein>
    <submittedName>
        <fullName evidence="7">PDZ domain-containing protein</fullName>
    </submittedName>
</protein>
<dbReference type="Pfam" id="PF13365">
    <property type="entry name" value="Trypsin_2"/>
    <property type="match status" value="1"/>
</dbReference>
<evidence type="ECO:0000256" key="5">
    <source>
        <dbReference type="SAM" id="Phobius"/>
    </source>
</evidence>
<dbReference type="InterPro" id="IPR001478">
    <property type="entry name" value="PDZ"/>
</dbReference>
<dbReference type="Gene3D" id="2.30.42.10">
    <property type="match status" value="1"/>
</dbReference>
<dbReference type="Gene3D" id="2.40.10.10">
    <property type="entry name" value="Trypsin-like serine proteases"/>
    <property type="match status" value="2"/>
</dbReference>
<dbReference type="SUPFAM" id="SSF50156">
    <property type="entry name" value="PDZ domain-like"/>
    <property type="match status" value="1"/>
</dbReference>
<feature type="domain" description="PDZ" evidence="6">
    <location>
        <begin position="465"/>
        <end position="537"/>
    </location>
</feature>
<dbReference type="SMART" id="SM00228">
    <property type="entry name" value="PDZ"/>
    <property type="match status" value="1"/>
</dbReference>
<feature type="compositionally biased region" description="Low complexity" evidence="4">
    <location>
        <begin position="230"/>
        <end position="246"/>
    </location>
</feature>
<dbReference type="SUPFAM" id="SSF50494">
    <property type="entry name" value="Trypsin-like serine proteases"/>
    <property type="match status" value="1"/>
</dbReference>
<keyword evidence="5" id="KW-1133">Transmembrane helix</keyword>
<keyword evidence="5" id="KW-0472">Membrane</keyword>
<dbReference type="PANTHER" id="PTHR43343:SF3">
    <property type="entry name" value="PROTEASE DO-LIKE 8, CHLOROPLASTIC"/>
    <property type="match status" value="1"/>
</dbReference>
<dbReference type="PANTHER" id="PTHR43343">
    <property type="entry name" value="PEPTIDASE S12"/>
    <property type="match status" value="1"/>
</dbReference>
<evidence type="ECO:0000256" key="1">
    <source>
        <dbReference type="ARBA" id="ARBA00010541"/>
    </source>
</evidence>